<accession>A0ABM7M9S1</accession>
<keyword evidence="4" id="KW-1133">Transmembrane helix</keyword>
<keyword evidence="4" id="KW-0472">Membrane</keyword>
<gene>
    <name evidence="6" type="ORF">Aiant_90750</name>
</gene>
<feature type="transmembrane region" description="Helical" evidence="4">
    <location>
        <begin position="157"/>
        <end position="180"/>
    </location>
</feature>
<dbReference type="Pfam" id="PF00015">
    <property type="entry name" value="MCPsignal"/>
    <property type="match status" value="1"/>
</dbReference>
<organism evidence="6 7">
    <name type="scientific">Actinoplanes ianthinogenes</name>
    <dbReference type="NCBI Taxonomy" id="122358"/>
    <lineage>
        <taxon>Bacteria</taxon>
        <taxon>Bacillati</taxon>
        <taxon>Actinomycetota</taxon>
        <taxon>Actinomycetes</taxon>
        <taxon>Micromonosporales</taxon>
        <taxon>Micromonosporaceae</taxon>
        <taxon>Actinoplanes</taxon>
    </lineage>
</organism>
<feature type="domain" description="Methyl-accepting transducer" evidence="5">
    <location>
        <begin position="211"/>
        <end position="440"/>
    </location>
</feature>
<dbReference type="SUPFAM" id="SSF58104">
    <property type="entry name" value="Methyl-accepting chemotaxis protein (MCP) signaling domain"/>
    <property type="match status" value="1"/>
</dbReference>
<dbReference type="InterPro" id="IPR004089">
    <property type="entry name" value="MCPsignal_dom"/>
</dbReference>
<comment type="similarity">
    <text evidence="2">Belongs to the methyl-accepting chemotaxis (MCP) protein family.</text>
</comment>
<dbReference type="SMART" id="SM00283">
    <property type="entry name" value="MA"/>
    <property type="match status" value="1"/>
</dbReference>
<dbReference type="InterPro" id="IPR051310">
    <property type="entry name" value="MCP_chemotaxis"/>
</dbReference>
<feature type="transmembrane region" description="Helical" evidence="4">
    <location>
        <begin position="25"/>
        <end position="43"/>
    </location>
</feature>
<keyword evidence="3" id="KW-0807">Transducer</keyword>
<dbReference type="PROSITE" id="PS50111">
    <property type="entry name" value="CHEMOTAXIS_TRANSDUC_2"/>
    <property type="match status" value="1"/>
</dbReference>
<keyword evidence="4" id="KW-0812">Transmembrane</keyword>
<proteinExistence type="inferred from homology"/>
<dbReference type="EMBL" id="AP023356">
    <property type="protein sequence ID" value="BCJ48418.1"/>
    <property type="molecule type" value="Genomic_DNA"/>
</dbReference>
<feature type="transmembrane region" description="Helical" evidence="4">
    <location>
        <begin position="129"/>
        <end position="145"/>
    </location>
</feature>
<feature type="transmembrane region" description="Helical" evidence="4">
    <location>
        <begin position="79"/>
        <end position="98"/>
    </location>
</feature>
<keyword evidence="1" id="KW-0145">Chemotaxis</keyword>
<evidence type="ECO:0000313" key="7">
    <source>
        <dbReference type="Proteomes" id="UP000676967"/>
    </source>
</evidence>
<protein>
    <recommendedName>
        <fullName evidence="5">Methyl-accepting transducer domain-containing protein</fullName>
    </recommendedName>
</protein>
<sequence>MTGIEDRRDASIVADDSVLIRRIHIFVRVSAASLGVAAVIVAARDLWLLAAMYSLLVVADVVFLRWLRPRGHDTGRAATIFVWFYAVKLGAVALLPATPVPGEGGTRSMVVMLLPLLAGQFASPRAARAWTAVSAAMLVAVGGLYDDLRLADPGELATLALRVIVLAVIYLVSSGSWAALSAHREQAVAAGAEAERQRDIADRLARALGQHAARIAGRSRRLVEQNKGLAASAAEQAQALMLLTDALQQLREVSDAMDTTAGHAMRLASDAGTAADHSRDGLTQLAASMRSIQDSSTATMRVIGQIGAVAAQTTLLSFNATIEAARAGDAGQGFAVVADEVRQLSARAGEAASSSSAQVGDTIERIHDGAAAGDRLTGSVTTVTQQLTTIADTLRGMGEQFEEQRRGIGNLVELSAAMGTATGGFVEHTQRSDAAAQQLLADTTALIRDLQTATDITIDVAEEQPAAAPVPRDAAVLDWQL</sequence>
<evidence type="ECO:0000256" key="2">
    <source>
        <dbReference type="ARBA" id="ARBA00029447"/>
    </source>
</evidence>
<feature type="transmembrane region" description="Helical" evidence="4">
    <location>
        <begin position="49"/>
        <end position="67"/>
    </location>
</feature>
<name>A0ABM7M9S1_9ACTN</name>
<dbReference type="RefSeq" id="WP_189335429.1">
    <property type="nucleotide sequence ID" value="NZ_AP023356.1"/>
</dbReference>
<dbReference type="PANTHER" id="PTHR43531">
    <property type="entry name" value="PROTEIN ICFG"/>
    <property type="match status" value="1"/>
</dbReference>
<dbReference type="Gene3D" id="1.10.287.950">
    <property type="entry name" value="Methyl-accepting chemotaxis protein"/>
    <property type="match status" value="1"/>
</dbReference>
<evidence type="ECO:0000256" key="3">
    <source>
        <dbReference type="PROSITE-ProRule" id="PRU00284"/>
    </source>
</evidence>
<keyword evidence="7" id="KW-1185">Reference proteome</keyword>
<evidence type="ECO:0000259" key="5">
    <source>
        <dbReference type="PROSITE" id="PS50111"/>
    </source>
</evidence>
<evidence type="ECO:0000256" key="4">
    <source>
        <dbReference type="SAM" id="Phobius"/>
    </source>
</evidence>
<evidence type="ECO:0000256" key="1">
    <source>
        <dbReference type="ARBA" id="ARBA00022500"/>
    </source>
</evidence>
<dbReference type="Proteomes" id="UP000676967">
    <property type="component" value="Chromosome"/>
</dbReference>
<reference evidence="6 7" key="1">
    <citation type="submission" date="2020-08" db="EMBL/GenBank/DDBJ databases">
        <title>Whole genome shotgun sequence of Actinoplanes ianthinogenes NBRC 13996.</title>
        <authorList>
            <person name="Komaki H."/>
            <person name="Tamura T."/>
        </authorList>
    </citation>
    <scope>NUCLEOTIDE SEQUENCE [LARGE SCALE GENOMIC DNA]</scope>
    <source>
        <strain evidence="6 7">NBRC 13996</strain>
    </source>
</reference>
<evidence type="ECO:0000313" key="6">
    <source>
        <dbReference type="EMBL" id="BCJ48418.1"/>
    </source>
</evidence>
<dbReference type="PANTHER" id="PTHR43531:SF11">
    <property type="entry name" value="METHYL-ACCEPTING CHEMOTAXIS PROTEIN 3"/>
    <property type="match status" value="1"/>
</dbReference>